<feature type="transmembrane region" description="Helical" evidence="10">
    <location>
        <begin position="491"/>
        <end position="514"/>
    </location>
</feature>
<evidence type="ECO:0000256" key="4">
    <source>
        <dbReference type="ARBA" id="ARBA00022960"/>
    </source>
</evidence>
<evidence type="ECO:0000256" key="8">
    <source>
        <dbReference type="ARBA" id="ARBA00060041"/>
    </source>
</evidence>
<evidence type="ECO:0000256" key="1">
    <source>
        <dbReference type="ARBA" id="ARBA00004651"/>
    </source>
</evidence>
<evidence type="ECO:0000256" key="11">
    <source>
        <dbReference type="PIRNR" id="PIRNR002869"/>
    </source>
</evidence>
<comment type="pathway">
    <text evidence="10">Cell wall biogenesis; peptidoglycan biosynthesis.</text>
</comment>
<proteinExistence type="inferred from homology"/>
<dbReference type="GO" id="GO:0034204">
    <property type="term" value="P:lipid translocation"/>
    <property type="evidence" value="ECO:0007669"/>
    <property type="project" value="TreeGrafter"/>
</dbReference>
<dbReference type="InterPro" id="IPR004268">
    <property type="entry name" value="MurJ"/>
</dbReference>
<feature type="transmembrane region" description="Helical" evidence="10">
    <location>
        <begin position="393"/>
        <end position="414"/>
    </location>
</feature>
<evidence type="ECO:0000256" key="5">
    <source>
        <dbReference type="ARBA" id="ARBA00022984"/>
    </source>
</evidence>
<sequence length="520" mass="54736">MSLLKSASIVSLMTLASRITGLVRELLIAAAFGASATTDAFNVAFRIPNLLRRLFAEGAFSQAFVPILAESRARQGDEATHDLVNAVGTVLLGALTVVCVLGVLGAPAVVWLMASGLKDSGGFDAAVVMTRWMFPYIGFMSLVALSAGILNTWGRFAVPAITPVLLNLSVIAAAAIGAPLLRDHGVEPVYALAMGVMLGGLLQLGVQVPALLRIGMVPRIGLSLSAWRRAWAHPGVKRVLRQMAPAVLGVSVAQVSLLVNTQIASHLGAGAVSWLTYADRLMEFPTAMLGVALGVVLLPQLSRAQASGDVKEFSDLLDWGLRLVLLLALPSAVALLVFAKPLVAVLYHYGRFSPHDVQQTVLALSCYGVGLMGLVGVKVLAPGFYATQDIRTPVRIGITVLLITQAMNAVFVPWLGHAGLALSIGLGSMVNSAWLLVGLRRAGRYTPSPGWCLFGLRVVGATALLGVGLWMASTQLDWVGMRAQPLWRIGAMAGCLVAAGVVYFGALMASGLNLRQAIKR</sequence>
<dbReference type="Pfam" id="PF03023">
    <property type="entry name" value="MurJ"/>
    <property type="match status" value="1"/>
</dbReference>
<keyword evidence="10" id="KW-0997">Cell inner membrane</keyword>
<comment type="function">
    <text evidence="8 10 11">Involved in peptidoglycan biosynthesis. Transports lipid-linked peptidoglycan precursors from the inner to the outer leaflet of the cytoplasmic membrane.</text>
</comment>
<keyword evidence="3 10" id="KW-0812">Transmembrane</keyword>
<dbReference type="GO" id="GO:0005886">
    <property type="term" value="C:plasma membrane"/>
    <property type="evidence" value="ECO:0007669"/>
    <property type="project" value="UniProtKB-SubCell"/>
</dbReference>
<accession>A0A4R6RHC9</accession>
<dbReference type="HAMAP" id="MF_02078">
    <property type="entry name" value="MurJ_MviN"/>
    <property type="match status" value="1"/>
</dbReference>
<feature type="transmembrane region" description="Helical" evidence="10">
    <location>
        <begin position="361"/>
        <end position="381"/>
    </location>
</feature>
<comment type="similarity">
    <text evidence="9 10 11">Belongs to the MurJ/MviN family.</text>
</comment>
<dbReference type="InterPro" id="IPR051050">
    <property type="entry name" value="Lipid_II_flippase_MurJ/MviN"/>
</dbReference>
<organism evidence="12 13">
    <name type="scientific">Aquabacterium commune</name>
    <dbReference type="NCBI Taxonomy" id="70586"/>
    <lineage>
        <taxon>Bacteria</taxon>
        <taxon>Pseudomonadati</taxon>
        <taxon>Pseudomonadota</taxon>
        <taxon>Betaproteobacteria</taxon>
        <taxon>Burkholderiales</taxon>
        <taxon>Aquabacterium</taxon>
    </lineage>
</organism>
<keyword evidence="2 10" id="KW-1003">Cell membrane</keyword>
<feature type="transmembrane region" description="Helical" evidence="10">
    <location>
        <begin position="284"/>
        <end position="302"/>
    </location>
</feature>
<keyword evidence="13" id="KW-1185">Reference proteome</keyword>
<comment type="subcellular location">
    <subcellularLocation>
        <location evidence="10">Cell inner membrane</location>
        <topology evidence="10">Multi-pass membrane protein</topology>
    </subcellularLocation>
    <subcellularLocation>
        <location evidence="1">Cell membrane</location>
        <topology evidence="1">Multi-pass membrane protein</topology>
    </subcellularLocation>
</comment>
<feature type="transmembrane region" description="Helical" evidence="10">
    <location>
        <begin position="190"/>
        <end position="212"/>
    </location>
</feature>
<keyword evidence="10 11" id="KW-0813">Transport</keyword>
<evidence type="ECO:0000313" key="12">
    <source>
        <dbReference type="EMBL" id="TDP85684.1"/>
    </source>
</evidence>
<dbReference type="GO" id="GO:0015648">
    <property type="term" value="F:lipid-linked peptidoglycan transporter activity"/>
    <property type="evidence" value="ECO:0007669"/>
    <property type="project" value="UniProtKB-UniRule"/>
</dbReference>
<dbReference type="PANTHER" id="PTHR47019">
    <property type="entry name" value="LIPID II FLIPPASE MURJ"/>
    <property type="match status" value="1"/>
</dbReference>
<feature type="transmembrane region" description="Helical" evidence="10">
    <location>
        <begin position="132"/>
        <end position="150"/>
    </location>
</feature>
<feature type="transmembrane region" description="Helical" evidence="10">
    <location>
        <begin position="83"/>
        <end position="112"/>
    </location>
</feature>
<evidence type="ECO:0000256" key="6">
    <source>
        <dbReference type="ARBA" id="ARBA00022989"/>
    </source>
</evidence>
<feature type="transmembrane region" description="Helical" evidence="10">
    <location>
        <begin position="451"/>
        <end position="471"/>
    </location>
</feature>
<feature type="transmembrane region" description="Helical" evidence="10">
    <location>
        <begin position="246"/>
        <end position="264"/>
    </location>
</feature>
<dbReference type="PRINTS" id="PR01806">
    <property type="entry name" value="VIRFACTRMVIN"/>
</dbReference>
<dbReference type="PANTHER" id="PTHR47019:SF1">
    <property type="entry name" value="LIPID II FLIPPASE MURJ"/>
    <property type="match status" value="1"/>
</dbReference>
<evidence type="ECO:0000313" key="13">
    <source>
        <dbReference type="Proteomes" id="UP000294593"/>
    </source>
</evidence>
<dbReference type="EMBL" id="SNXW01000002">
    <property type="protein sequence ID" value="TDP85684.1"/>
    <property type="molecule type" value="Genomic_DNA"/>
</dbReference>
<dbReference type="UniPathway" id="UPA00219"/>
<evidence type="ECO:0000256" key="2">
    <source>
        <dbReference type="ARBA" id="ARBA00022475"/>
    </source>
</evidence>
<dbReference type="GO" id="GO:0009252">
    <property type="term" value="P:peptidoglycan biosynthetic process"/>
    <property type="evidence" value="ECO:0007669"/>
    <property type="project" value="UniProtKB-UniRule"/>
</dbReference>
<dbReference type="AlphaFoldDB" id="A0A4R6RHC9"/>
<comment type="caution">
    <text evidence="12">The sequence shown here is derived from an EMBL/GenBank/DDBJ whole genome shotgun (WGS) entry which is preliminary data.</text>
</comment>
<keyword evidence="5 10" id="KW-0573">Peptidoglycan synthesis</keyword>
<protein>
    <recommendedName>
        <fullName evidence="10">Probable lipid II flippase MurJ</fullName>
    </recommendedName>
</protein>
<evidence type="ECO:0000256" key="10">
    <source>
        <dbReference type="HAMAP-Rule" id="MF_02078"/>
    </source>
</evidence>
<feature type="transmembrane region" description="Helical" evidence="10">
    <location>
        <begin position="420"/>
        <end position="439"/>
    </location>
</feature>
<dbReference type="GO" id="GO:0008360">
    <property type="term" value="P:regulation of cell shape"/>
    <property type="evidence" value="ECO:0007669"/>
    <property type="project" value="UniProtKB-UniRule"/>
</dbReference>
<evidence type="ECO:0000256" key="9">
    <source>
        <dbReference type="ARBA" id="ARBA00061532"/>
    </source>
</evidence>
<dbReference type="OrthoDB" id="9816572at2"/>
<feature type="transmembrane region" description="Helical" evidence="10">
    <location>
        <begin position="323"/>
        <end position="349"/>
    </location>
</feature>
<keyword evidence="6 10" id="KW-1133">Transmembrane helix</keyword>
<evidence type="ECO:0000256" key="3">
    <source>
        <dbReference type="ARBA" id="ARBA00022692"/>
    </source>
</evidence>
<keyword evidence="10 11" id="KW-0961">Cell wall biogenesis/degradation</keyword>
<keyword evidence="4 10" id="KW-0133">Cell shape</keyword>
<dbReference type="PIRSF" id="PIRSF002869">
    <property type="entry name" value="MviN"/>
    <property type="match status" value="1"/>
</dbReference>
<keyword evidence="7 10" id="KW-0472">Membrane</keyword>
<dbReference type="NCBIfam" id="TIGR01695">
    <property type="entry name" value="murJ_mviN"/>
    <property type="match status" value="1"/>
</dbReference>
<evidence type="ECO:0000256" key="7">
    <source>
        <dbReference type="ARBA" id="ARBA00023136"/>
    </source>
</evidence>
<dbReference type="CDD" id="cd13123">
    <property type="entry name" value="MATE_MurJ_like"/>
    <property type="match status" value="1"/>
</dbReference>
<dbReference type="GO" id="GO:0071555">
    <property type="term" value="P:cell wall organization"/>
    <property type="evidence" value="ECO:0007669"/>
    <property type="project" value="UniProtKB-UniRule"/>
</dbReference>
<gene>
    <name evidence="10" type="primary">murJ</name>
    <name evidence="12" type="ORF">EV672_10233</name>
</gene>
<feature type="transmembrane region" description="Helical" evidence="10">
    <location>
        <begin position="157"/>
        <end position="178"/>
    </location>
</feature>
<dbReference type="Proteomes" id="UP000294593">
    <property type="component" value="Unassembled WGS sequence"/>
</dbReference>
<reference evidence="12 13" key="1">
    <citation type="submission" date="2019-03" db="EMBL/GenBank/DDBJ databases">
        <title>Genomic Encyclopedia of Type Strains, Phase IV (KMG-IV): sequencing the most valuable type-strain genomes for metagenomic binning, comparative biology and taxonomic classification.</title>
        <authorList>
            <person name="Goeker M."/>
        </authorList>
    </citation>
    <scope>NUCLEOTIDE SEQUENCE [LARGE SCALE GENOMIC DNA]</scope>
    <source>
        <strain evidence="12 13">DSM 11901</strain>
    </source>
</reference>
<dbReference type="RefSeq" id="WP_133606568.1">
    <property type="nucleotide sequence ID" value="NZ_SNXW01000002.1"/>
</dbReference>
<name>A0A4R6RHC9_9BURK</name>